<feature type="transmembrane region" description="Helical" evidence="6">
    <location>
        <begin position="38"/>
        <end position="60"/>
    </location>
</feature>
<evidence type="ECO:0000256" key="5">
    <source>
        <dbReference type="ARBA" id="ARBA00023136"/>
    </source>
</evidence>
<dbReference type="Proteomes" id="UP001153292">
    <property type="component" value="Chromosome 20"/>
</dbReference>
<gene>
    <name evidence="7" type="ORF">CHILSU_LOCUS5500</name>
</gene>
<reference evidence="7" key="1">
    <citation type="submission" date="2021-12" db="EMBL/GenBank/DDBJ databases">
        <authorList>
            <person name="King R."/>
        </authorList>
    </citation>
    <scope>NUCLEOTIDE SEQUENCE</scope>
</reference>
<feature type="transmembrane region" description="Helical" evidence="6">
    <location>
        <begin position="108"/>
        <end position="130"/>
    </location>
</feature>
<dbReference type="Pfam" id="PF08395">
    <property type="entry name" value="7tm_7"/>
    <property type="match status" value="1"/>
</dbReference>
<keyword evidence="8" id="KW-1185">Reference proteome</keyword>
<name>A0ABN8B7H0_CHISP</name>
<keyword evidence="2" id="KW-1003">Cell membrane</keyword>
<evidence type="ECO:0000256" key="4">
    <source>
        <dbReference type="ARBA" id="ARBA00022989"/>
    </source>
</evidence>
<comment type="subcellular location">
    <subcellularLocation>
        <location evidence="1">Cell membrane</location>
        <topology evidence="1">Multi-pass membrane protein</topology>
    </subcellularLocation>
</comment>
<accession>A0ABN8B7H0</accession>
<evidence type="ECO:0000256" key="1">
    <source>
        <dbReference type="ARBA" id="ARBA00004651"/>
    </source>
</evidence>
<evidence type="ECO:0000313" key="8">
    <source>
        <dbReference type="Proteomes" id="UP001153292"/>
    </source>
</evidence>
<keyword evidence="5 6" id="KW-0472">Membrane</keyword>
<evidence type="ECO:0000313" key="7">
    <source>
        <dbReference type="EMBL" id="CAH0402256.1"/>
    </source>
</evidence>
<evidence type="ECO:0000256" key="6">
    <source>
        <dbReference type="SAM" id="Phobius"/>
    </source>
</evidence>
<keyword evidence="3 6" id="KW-0812">Transmembrane</keyword>
<evidence type="ECO:0008006" key="9">
    <source>
        <dbReference type="Google" id="ProtNLM"/>
    </source>
</evidence>
<proteinExistence type="predicted"/>
<dbReference type="InterPro" id="IPR013604">
    <property type="entry name" value="7TM_chemorcpt"/>
</dbReference>
<keyword evidence="4 6" id="KW-1133">Transmembrane helix</keyword>
<evidence type="ECO:0000256" key="3">
    <source>
        <dbReference type="ARBA" id="ARBA00022692"/>
    </source>
</evidence>
<dbReference type="EMBL" id="OU963913">
    <property type="protein sequence ID" value="CAH0402256.1"/>
    <property type="molecule type" value="Genomic_DNA"/>
</dbReference>
<sequence>MYIISLLFNVPEMLTAIFGTVFIFATESEGVWSSAFASIWWCMRILFVTFSPAFAAGMLADQAQTLKLVLHERLLQEKDWDQCNELRKFSNYIDIRPLRFTVCKVIPLNWNLAVIIVNMIVSYLIVMVQFSNLSFRNLSP</sequence>
<organism evidence="7 8">
    <name type="scientific">Chilo suppressalis</name>
    <name type="common">Asiatic rice borer moth</name>
    <dbReference type="NCBI Taxonomy" id="168631"/>
    <lineage>
        <taxon>Eukaryota</taxon>
        <taxon>Metazoa</taxon>
        <taxon>Ecdysozoa</taxon>
        <taxon>Arthropoda</taxon>
        <taxon>Hexapoda</taxon>
        <taxon>Insecta</taxon>
        <taxon>Pterygota</taxon>
        <taxon>Neoptera</taxon>
        <taxon>Endopterygota</taxon>
        <taxon>Lepidoptera</taxon>
        <taxon>Glossata</taxon>
        <taxon>Ditrysia</taxon>
        <taxon>Pyraloidea</taxon>
        <taxon>Crambidae</taxon>
        <taxon>Crambinae</taxon>
        <taxon>Chilo</taxon>
    </lineage>
</organism>
<protein>
    <recommendedName>
        <fullName evidence="9">ABC transmembrane type-1 domain-containing protein</fullName>
    </recommendedName>
</protein>
<feature type="transmembrane region" description="Helical" evidence="6">
    <location>
        <begin position="7"/>
        <end position="26"/>
    </location>
</feature>
<evidence type="ECO:0000256" key="2">
    <source>
        <dbReference type="ARBA" id="ARBA00022475"/>
    </source>
</evidence>